<dbReference type="UniPathway" id="UPA00042">
    <property type="reaction ID" value="UER00497"/>
</dbReference>
<dbReference type="InterPro" id="IPR001608">
    <property type="entry name" value="Ala_racemase_N"/>
</dbReference>
<dbReference type="NCBIfam" id="TIGR00492">
    <property type="entry name" value="alr"/>
    <property type="match status" value="1"/>
</dbReference>
<dbReference type="GO" id="GO:0005829">
    <property type="term" value="C:cytosol"/>
    <property type="evidence" value="ECO:0007669"/>
    <property type="project" value="TreeGrafter"/>
</dbReference>
<dbReference type="EMBL" id="LGCM01000012">
    <property type="protein sequence ID" value="KPL90241.1"/>
    <property type="molecule type" value="Genomic_DNA"/>
</dbReference>
<keyword evidence="2 4" id="KW-0663">Pyridoxal phosphate</keyword>
<comment type="similarity">
    <text evidence="4">Belongs to the alanine racemase family.</text>
</comment>
<dbReference type="InterPro" id="IPR029066">
    <property type="entry name" value="PLP-binding_barrel"/>
</dbReference>
<dbReference type="InterPro" id="IPR011079">
    <property type="entry name" value="Ala_racemase_C"/>
</dbReference>
<dbReference type="Proteomes" id="UP000050501">
    <property type="component" value="Unassembled WGS sequence"/>
</dbReference>
<comment type="catalytic activity">
    <reaction evidence="4">
        <text>L-alanine = D-alanine</text>
        <dbReference type="Rhea" id="RHEA:20249"/>
        <dbReference type="ChEBI" id="CHEBI:57416"/>
        <dbReference type="ChEBI" id="CHEBI:57972"/>
        <dbReference type="EC" id="5.1.1.1"/>
    </reaction>
</comment>
<dbReference type="STRING" id="229921.ADN01_02575"/>
<dbReference type="PROSITE" id="PS00395">
    <property type="entry name" value="ALANINE_RACEMASE"/>
    <property type="match status" value="1"/>
</dbReference>
<dbReference type="SUPFAM" id="SSF51419">
    <property type="entry name" value="PLP-binding barrel"/>
    <property type="match status" value="1"/>
</dbReference>
<sequence length="385" mass="41374">MLEGIVTWAEIDLDAIAANVRSYIRHVGPKVEVIAVVKANAYGHGAVQVARAALAAGATRLAVHRAIEGVELRRAGITEPILILGYTPPSGADLAVEWRLTPSLITPEFAQAVSARAAASGITLNLHLKVDTGMSRYGLFPQEVIPFLNQIQSLPGIHVEGIFTHLATADWADSTFADQQVQRFQEVVTSARQAGHPLPLAHMANSAGTMKLRSAHFDAVRPGISMYGMDASDQWPPVFPLVPALTLKSRVSRVYDLPAGAGISYSRTYITPGPMRAALVPVGYGDGYHRILSNQGFVLIHGQRAPIRGRVCMDQFVVDISGIPGVTQDDEVVLVGRQGAETLRAEEVASWANTINYEVTTSLLPRVARAYLRGGEIQEVHSLGG</sequence>
<evidence type="ECO:0000256" key="3">
    <source>
        <dbReference type="ARBA" id="ARBA00023235"/>
    </source>
</evidence>
<keyword evidence="3 4" id="KW-0413">Isomerase</keyword>
<name>A0A0P6YYA7_9CHLR</name>
<dbReference type="PRINTS" id="PR00992">
    <property type="entry name" value="ALARACEMASE"/>
</dbReference>
<feature type="active site" description="Proton acceptor; specific for D-alanine" evidence="4">
    <location>
        <position position="38"/>
    </location>
</feature>
<dbReference type="PATRIC" id="fig|229921.5.peg.3141"/>
<dbReference type="SUPFAM" id="SSF50621">
    <property type="entry name" value="Alanine racemase C-terminal domain-like"/>
    <property type="match status" value="1"/>
</dbReference>
<dbReference type="GO" id="GO:0030632">
    <property type="term" value="P:D-alanine biosynthetic process"/>
    <property type="evidence" value="ECO:0007669"/>
    <property type="project" value="UniProtKB-UniRule"/>
</dbReference>
<gene>
    <name evidence="8" type="ORF">ADN01_02575</name>
</gene>
<accession>A0A0P6YYA7</accession>
<dbReference type="AlphaFoldDB" id="A0A0P6YYA7"/>
<evidence type="ECO:0000256" key="1">
    <source>
        <dbReference type="ARBA" id="ARBA00001933"/>
    </source>
</evidence>
<organism evidence="8 9">
    <name type="scientific">Levilinea saccharolytica</name>
    <dbReference type="NCBI Taxonomy" id="229921"/>
    <lineage>
        <taxon>Bacteria</taxon>
        <taxon>Bacillati</taxon>
        <taxon>Chloroflexota</taxon>
        <taxon>Anaerolineae</taxon>
        <taxon>Anaerolineales</taxon>
        <taxon>Anaerolineaceae</taxon>
        <taxon>Levilinea</taxon>
    </lineage>
</organism>
<dbReference type="Pfam" id="PF01168">
    <property type="entry name" value="Ala_racemase_N"/>
    <property type="match status" value="1"/>
</dbReference>
<dbReference type="SMART" id="SM01005">
    <property type="entry name" value="Ala_racemase_C"/>
    <property type="match status" value="1"/>
</dbReference>
<dbReference type="PANTHER" id="PTHR30511">
    <property type="entry name" value="ALANINE RACEMASE"/>
    <property type="match status" value="1"/>
</dbReference>
<comment type="cofactor">
    <cofactor evidence="1 4 5">
        <name>pyridoxal 5'-phosphate</name>
        <dbReference type="ChEBI" id="CHEBI:597326"/>
    </cofactor>
</comment>
<reference evidence="8 9" key="1">
    <citation type="submission" date="2015-07" db="EMBL/GenBank/DDBJ databases">
        <title>Genome sequence of Levilinea saccharolytica DSM 16555.</title>
        <authorList>
            <person name="Hemp J."/>
            <person name="Ward L.M."/>
            <person name="Pace L.A."/>
            <person name="Fischer W.W."/>
        </authorList>
    </citation>
    <scope>NUCLEOTIDE SEQUENCE [LARGE SCALE GENOMIC DNA]</scope>
    <source>
        <strain evidence="8 9">KIBI-1</strain>
    </source>
</reference>
<feature type="active site" description="Proton acceptor; specific for L-alanine" evidence="4">
    <location>
        <position position="265"/>
    </location>
</feature>
<dbReference type="RefSeq" id="WP_062418104.1">
    <property type="nucleotide sequence ID" value="NZ_DF967974.1"/>
</dbReference>
<feature type="modified residue" description="N6-(pyridoxal phosphate)lysine" evidence="4 5">
    <location>
        <position position="38"/>
    </location>
</feature>
<dbReference type="OrthoDB" id="9813814at2"/>
<dbReference type="FunFam" id="3.20.20.10:FF:000002">
    <property type="entry name" value="Alanine racemase"/>
    <property type="match status" value="1"/>
</dbReference>
<dbReference type="InterPro" id="IPR009006">
    <property type="entry name" value="Ala_racemase/Decarboxylase_C"/>
</dbReference>
<feature type="binding site" evidence="4 6">
    <location>
        <position position="313"/>
    </location>
    <ligand>
        <name>substrate</name>
    </ligand>
</feature>
<evidence type="ECO:0000256" key="2">
    <source>
        <dbReference type="ARBA" id="ARBA00022898"/>
    </source>
</evidence>
<dbReference type="CDD" id="cd00430">
    <property type="entry name" value="PLPDE_III_AR"/>
    <property type="match status" value="1"/>
</dbReference>
<feature type="binding site" evidence="4 6">
    <location>
        <position position="136"/>
    </location>
    <ligand>
        <name>substrate</name>
    </ligand>
</feature>
<evidence type="ECO:0000256" key="6">
    <source>
        <dbReference type="PIRSR" id="PIRSR600821-52"/>
    </source>
</evidence>
<dbReference type="Gene3D" id="3.20.20.10">
    <property type="entry name" value="Alanine racemase"/>
    <property type="match status" value="1"/>
</dbReference>
<dbReference type="InterPro" id="IPR020622">
    <property type="entry name" value="Ala_racemase_pyridoxalP-BS"/>
</dbReference>
<dbReference type="Gene3D" id="2.40.37.10">
    <property type="entry name" value="Lyase, Ornithine Decarboxylase, Chain A, domain 1"/>
    <property type="match status" value="1"/>
</dbReference>
<dbReference type="GO" id="GO:0008784">
    <property type="term" value="F:alanine racemase activity"/>
    <property type="evidence" value="ECO:0007669"/>
    <property type="project" value="UniProtKB-UniRule"/>
</dbReference>
<evidence type="ECO:0000256" key="4">
    <source>
        <dbReference type="HAMAP-Rule" id="MF_01201"/>
    </source>
</evidence>
<proteinExistence type="inferred from homology"/>
<feature type="domain" description="Alanine racemase C-terminal" evidence="7">
    <location>
        <begin position="244"/>
        <end position="372"/>
    </location>
</feature>
<dbReference type="GO" id="GO:0009252">
    <property type="term" value="P:peptidoglycan biosynthetic process"/>
    <property type="evidence" value="ECO:0007669"/>
    <property type="project" value="TreeGrafter"/>
</dbReference>
<dbReference type="GO" id="GO:0030170">
    <property type="term" value="F:pyridoxal phosphate binding"/>
    <property type="evidence" value="ECO:0007669"/>
    <property type="project" value="UniProtKB-UniRule"/>
</dbReference>
<dbReference type="HAMAP" id="MF_01201">
    <property type="entry name" value="Ala_racemase"/>
    <property type="match status" value="1"/>
</dbReference>
<dbReference type="InterPro" id="IPR000821">
    <property type="entry name" value="Ala_racemase"/>
</dbReference>
<dbReference type="PANTHER" id="PTHR30511:SF0">
    <property type="entry name" value="ALANINE RACEMASE, CATABOLIC-RELATED"/>
    <property type="match status" value="1"/>
</dbReference>
<dbReference type="Pfam" id="PF00842">
    <property type="entry name" value="Ala_racemase_C"/>
    <property type="match status" value="1"/>
</dbReference>
<comment type="caution">
    <text evidence="8">The sequence shown here is derived from an EMBL/GenBank/DDBJ whole genome shotgun (WGS) entry which is preliminary data.</text>
</comment>
<protein>
    <recommendedName>
        <fullName evidence="4">Alanine racemase</fullName>
        <ecNumber evidence="4">5.1.1.1</ecNumber>
    </recommendedName>
</protein>
<comment type="pathway">
    <text evidence="4">Amino-acid biosynthesis; D-alanine biosynthesis; D-alanine from L-alanine: step 1/1.</text>
</comment>
<evidence type="ECO:0000313" key="8">
    <source>
        <dbReference type="EMBL" id="KPL90241.1"/>
    </source>
</evidence>
<evidence type="ECO:0000313" key="9">
    <source>
        <dbReference type="Proteomes" id="UP000050501"/>
    </source>
</evidence>
<evidence type="ECO:0000259" key="7">
    <source>
        <dbReference type="SMART" id="SM01005"/>
    </source>
</evidence>
<keyword evidence="9" id="KW-1185">Reference proteome</keyword>
<dbReference type="EC" id="5.1.1.1" evidence="4"/>
<evidence type="ECO:0000256" key="5">
    <source>
        <dbReference type="PIRSR" id="PIRSR600821-50"/>
    </source>
</evidence>
<comment type="function">
    <text evidence="4">Catalyzes the interconversion of L-alanine and D-alanine. May also act on other amino acids.</text>
</comment>